<evidence type="ECO:0000313" key="3">
    <source>
        <dbReference type="Proteomes" id="UP000000810"/>
    </source>
</evidence>
<organism evidence="1 3">
    <name type="scientific">Pyrococcus abyssi (strain GE5 / Orsay)</name>
    <dbReference type="NCBI Taxonomy" id="272844"/>
    <lineage>
        <taxon>Archaea</taxon>
        <taxon>Methanobacteriati</taxon>
        <taxon>Methanobacteriota</taxon>
        <taxon>Thermococci</taxon>
        <taxon>Thermococcales</taxon>
        <taxon>Thermococcaceae</taxon>
        <taxon>Pyrococcus</taxon>
    </lineage>
</organism>
<dbReference type="PATRIC" id="fig|272844.11.peg.853"/>
<dbReference type="Proteomes" id="UP000000810">
    <property type="component" value="Chromosome"/>
</dbReference>
<dbReference type="EMBL" id="AJ248285">
    <property type="protein sequence ID" value="CAB49722.1"/>
    <property type="molecule type" value="Genomic_DNA"/>
</dbReference>
<dbReference type="eggNOG" id="arCOG05787">
    <property type="taxonomic scope" value="Archaea"/>
</dbReference>
<dbReference type="RefSeq" id="WP_010867930.1">
    <property type="nucleotide sequence ID" value="NC_000868.1"/>
</dbReference>
<sequence>MRRGFIFTLDALLSLILVVTVLASVIMVQSRVSQVYVTSLRSQSKYIAEDTLRLLRTVPLNEIVSPEKIEEWIKDGILDEELVNPRMTPLDIVTTYWATQEIYPEKNLRHKAEIILGYILNKTLPGYYYELMINNYTSPYLRKVGGNYSKALEVSPATLVMSGYAYNQTPRGYIARAYLTRVTTIREELYGWMRVLADADYYYDRQRPLNKLTITRIISLPGDAEVLEADGKFVSREGEKVTLYINGNLVDSDYSQLNIQDLSPYLVSGKNNITLVYSNARGDEIGSASGTTMYIKYKTSQPSVEDPGLVKVYDVTSERTGFMYLFELFVPGNITSIHMRFKVHNIGIVRLYYGLGGNITLLLAKKANPDGDAVIEFTNEEISRALSSIGVSYENMSKMVFDFVVGFDAYYYNGDWYYEGGDSYNDQANRRRRVYGYPDSYIRISYKSKILVTRYSIPLSIYFPYGDTRVSYPNNGLRVEYSLPPVAEPWYADFWVGYVFEDYTTVQNLYENGNLFYSGPLGRYAIRVAYTRLYNWMMVPGQTNIFKIKMTNGNSYVRDGETRGIIKYFIQAYAGYGDIFPKFIRDGCGGYNITYYWRGDSNPQYVLAGEEPYCSVTADDLLAGRSTYAVDDAIIRLFNNLGGNGTRTSPLLVKLPSNVMIDFASMGNIPGLFKPIQITLRVWREG</sequence>
<evidence type="ECO:0000313" key="2">
    <source>
        <dbReference type="EMBL" id="CCE70209.1"/>
    </source>
</evidence>
<accession>Q9V0I1</accession>
<dbReference type="AlphaFoldDB" id="Q9V0I1"/>
<dbReference type="Proteomes" id="UP000009139">
    <property type="component" value="Chromosome"/>
</dbReference>
<dbReference type="STRING" id="272844.PAB1826"/>
<dbReference type="OrthoDB" id="85696at2157"/>
<dbReference type="KEGG" id="pab:PAB1826"/>
<reference evidence="1 3" key="4">
    <citation type="journal article" date="2003" name="Mol. Microbiol.">
        <title>An integrated analysis of the genome of the hyperthermophilic archaeon Pyrococcus abyssi.</title>
        <authorList>
            <person name="Cohen G."/>
            <person name="Barbe V."/>
            <person name="Flament D."/>
            <person name="Galperin M."/>
            <person name="Heilig R."/>
            <person name="Ripp R."/>
            <person name="Lecompte O."/>
            <person name="Prieur D."/>
            <person name="Poch O."/>
            <person name="Quellerou J."/>
            <person name="Thierry J.C."/>
            <person name="Van der Oost J."/>
            <person name="Weissenbach J."/>
            <person name="Zivanovic Y."/>
            <person name="Forterre P."/>
        </authorList>
    </citation>
    <scope>NUCLEOTIDE SEQUENCE [LARGE SCALE GENOMIC DNA]</scope>
    <source>
        <strain evidence="3">GE5 / Orsay</strain>
        <strain evidence="1">Orsay</strain>
    </source>
</reference>
<evidence type="ECO:0000313" key="1">
    <source>
        <dbReference type="EMBL" id="CAB49722.1"/>
    </source>
</evidence>
<dbReference type="HOGENOM" id="CLU_382952_0_0_2"/>
<gene>
    <name evidence="1" type="ordered locus">PAB1826</name>
</gene>
<reference evidence="1" key="3">
    <citation type="journal article" date="2001" name="Genome Res.">
        <title>Genome evolution at the genus level: comparison of three complete genomes of hyperthermophilic archaea.</title>
        <authorList>
            <person name="Lecompte O."/>
            <person name="Ripp R."/>
            <person name="Puzos-Barbe V."/>
            <person name="Duprat S."/>
            <person name="Heilig R."/>
            <person name="Dietrich J."/>
            <person name="Thierry J.C."/>
            <person name="Poch O."/>
        </authorList>
    </citation>
    <scope>NUCLEOTIDE SEQUENCE</scope>
    <source>
        <strain evidence="1">Orsay</strain>
    </source>
</reference>
<reference evidence="1" key="1">
    <citation type="submission" date="1999-07" db="EMBL/GenBank/DDBJ databases">
        <authorList>
            <person name="Genoscope"/>
        </authorList>
    </citation>
    <scope>NUCLEOTIDE SEQUENCE</scope>
    <source>
        <strain evidence="1">Orsay</strain>
    </source>
</reference>
<proteinExistence type="predicted"/>
<dbReference type="EMBL" id="HE613800">
    <property type="protein sequence ID" value="CCE70209.1"/>
    <property type="molecule type" value="Genomic_DNA"/>
</dbReference>
<dbReference type="PIR" id="A75126">
    <property type="entry name" value="A75126"/>
</dbReference>
<keyword evidence="3" id="KW-1185">Reference proteome</keyword>
<reference evidence="2 4" key="5">
    <citation type="journal article" date="2012" name="Curr. Microbiol.">
        <title>Re-annotation of two hyperthermophilic archaea Pyrococcus abyssi GE5 and Pyrococcus furiosus DSM 3638.</title>
        <authorList>
            <person name="Gao J."/>
            <person name="Wang J."/>
        </authorList>
    </citation>
    <scope>GENOME REANNOTATION</scope>
    <source>
        <strain evidence="2">GE5</strain>
        <strain evidence="4">GE5 / Orsay</strain>
    </source>
</reference>
<name>Q9V0I1_PYRAB</name>
<protein>
    <submittedName>
        <fullName evidence="1">Uncharacterized protein</fullName>
    </submittedName>
</protein>
<reference evidence="1" key="2">
    <citation type="journal article" date="2000" name="J. Mol. Biol.">
        <title>Archaeal homologs of eukaryotic methylation guide small nucleolar RNAs: lessons from the Pyrococcus genomes.</title>
        <authorList>
            <person name="Gaspin C."/>
            <person name="Cavaille J."/>
            <person name="Erauso G."/>
        </authorList>
    </citation>
    <scope>NUCLEOTIDE SEQUENCE</scope>
    <source>
        <strain evidence="1">Orsay</strain>
    </source>
</reference>
<evidence type="ECO:0000313" key="4">
    <source>
        <dbReference type="Proteomes" id="UP000009139"/>
    </source>
</evidence>